<dbReference type="SMART" id="SM01321">
    <property type="entry name" value="Y1_Tnp"/>
    <property type="match status" value="1"/>
</dbReference>
<dbReference type="Pfam" id="PF01797">
    <property type="entry name" value="Y1_Tnp"/>
    <property type="match status" value="1"/>
</dbReference>
<dbReference type="EMBL" id="CP036432">
    <property type="protein sequence ID" value="QDV82946.1"/>
    <property type="molecule type" value="Genomic_DNA"/>
</dbReference>
<dbReference type="InterPro" id="IPR036515">
    <property type="entry name" value="Transposase_17_sf"/>
</dbReference>
<name>A0ABX5XM87_9BACT</name>
<dbReference type="InterPro" id="IPR002686">
    <property type="entry name" value="Transposase_17"/>
</dbReference>
<proteinExistence type="predicted"/>
<evidence type="ECO:0000313" key="2">
    <source>
        <dbReference type="EMBL" id="QDV82946.1"/>
    </source>
</evidence>
<dbReference type="NCBIfam" id="NF033573">
    <property type="entry name" value="transpos_IS200"/>
    <property type="match status" value="1"/>
</dbReference>
<accession>A0ABX5XM87</accession>
<dbReference type="SUPFAM" id="SSF143422">
    <property type="entry name" value="Transposase IS200-like"/>
    <property type="match status" value="1"/>
</dbReference>
<organism evidence="2 3">
    <name type="scientific">Stieleria magnilauensis</name>
    <dbReference type="NCBI Taxonomy" id="2527963"/>
    <lineage>
        <taxon>Bacteria</taxon>
        <taxon>Pseudomonadati</taxon>
        <taxon>Planctomycetota</taxon>
        <taxon>Planctomycetia</taxon>
        <taxon>Pirellulales</taxon>
        <taxon>Pirellulaceae</taxon>
        <taxon>Stieleria</taxon>
    </lineage>
</organism>
<dbReference type="Gene3D" id="3.30.70.1290">
    <property type="entry name" value="Transposase IS200-like"/>
    <property type="match status" value="1"/>
</dbReference>
<feature type="domain" description="Transposase IS200-like" evidence="1">
    <location>
        <begin position="3"/>
        <end position="117"/>
    </location>
</feature>
<sequence>MGHHQLLYHIVFSVKERRQLLIDKVRDDVFSYMAGVANNLGGHALNVNGFYDHAHILARIPTKVCVGEFVGRIKSNTSKHINENKWLTRKFYWQDGYGAFTVSSSMCQAVYDYIDNQMRHHSKRSFEDEYLAMLKNHGIEYDPRYVFD</sequence>
<evidence type="ECO:0000259" key="1">
    <source>
        <dbReference type="SMART" id="SM01321"/>
    </source>
</evidence>
<keyword evidence="3" id="KW-1185">Reference proteome</keyword>
<dbReference type="PANTHER" id="PTHR33360">
    <property type="entry name" value="TRANSPOSASE FOR INSERTION SEQUENCE ELEMENT IS200"/>
    <property type="match status" value="1"/>
</dbReference>
<gene>
    <name evidence="2" type="ORF">TBK1r_18780</name>
</gene>
<dbReference type="PANTHER" id="PTHR33360:SF2">
    <property type="entry name" value="TRANSPOSASE FOR INSERTION SEQUENCE ELEMENT IS200"/>
    <property type="match status" value="1"/>
</dbReference>
<reference evidence="2 3" key="1">
    <citation type="submission" date="2019-02" db="EMBL/GenBank/DDBJ databases">
        <title>Deep-cultivation of Planctomycetes and their phenomic and genomic characterization uncovers novel biology.</title>
        <authorList>
            <person name="Wiegand S."/>
            <person name="Jogler M."/>
            <person name="Boedeker C."/>
            <person name="Pinto D."/>
            <person name="Vollmers J."/>
            <person name="Rivas-Marin E."/>
            <person name="Kohn T."/>
            <person name="Peeters S.H."/>
            <person name="Heuer A."/>
            <person name="Rast P."/>
            <person name="Oberbeckmann S."/>
            <person name="Bunk B."/>
            <person name="Jeske O."/>
            <person name="Meyerdierks A."/>
            <person name="Storesund J.E."/>
            <person name="Kallscheuer N."/>
            <person name="Luecker S."/>
            <person name="Lage O.M."/>
            <person name="Pohl T."/>
            <person name="Merkel B.J."/>
            <person name="Hornburger P."/>
            <person name="Mueller R.-W."/>
            <person name="Bruemmer F."/>
            <person name="Labrenz M."/>
            <person name="Spormann A.M."/>
            <person name="Op den Camp H."/>
            <person name="Overmann J."/>
            <person name="Amann R."/>
            <person name="Jetten M.S.M."/>
            <person name="Mascher T."/>
            <person name="Medema M.H."/>
            <person name="Devos D.P."/>
            <person name="Kaster A.-K."/>
            <person name="Ovreas L."/>
            <person name="Rohde M."/>
            <person name="Galperin M.Y."/>
            <person name="Jogler C."/>
        </authorList>
    </citation>
    <scope>NUCLEOTIDE SEQUENCE [LARGE SCALE GENOMIC DNA]</scope>
    <source>
        <strain evidence="2 3">TBK1r</strain>
    </source>
</reference>
<evidence type="ECO:0000313" key="3">
    <source>
        <dbReference type="Proteomes" id="UP000318081"/>
    </source>
</evidence>
<protein>
    <submittedName>
        <fullName evidence="2">Transposase IS200 like protein</fullName>
    </submittedName>
</protein>
<dbReference type="Proteomes" id="UP000318081">
    <property type="component" value="Chromosome"/>
</dbReference>